<dbReference type="CDD" id="cd20495">
    <property type="entry name" value="C58_PaToxP-like"/>
    <property type="match status" value="1"/>
</dbReference>
<sequence length="1346" mass="147643">MIPPEAHAQAKGDSRLAGLVAQTLRSAANTGRLEDIDNIPPDSAFGQWWSHLHSLMKSPYFVDWATKQGIDLTKAIEINPRENLIGAMVAGQRKTFSGFQFGHLWTSMMAPIMQAAKALTSGSSYIYSPNSSTSAPYRAVADFYGEALIAQTRESASARAAALEHTNAFEAKWLSPGRAEEVLQREQAKLANAHDQRSLATALLPIVQEVDALSETLMRRTKLDPLDRLYMPAERVPALLEQLIRRELSSVNITLSPDPTLRPPQEGNTVSLEKYLTDIGWDVPTSRDELFNLGRALYAPPLSQLPQGNFGGALSWPTPLSDDSRRDMSDALSQNTLGLDDLHSYDEGKGVLGYLTRNLQFEPYELQDPARFIQNLLSTRKAQVLGQALQEKFNGISTPDSVNDWTLGALGATLDKASESGNTSVPVRTGVAGFDLARSAHWGMPSSTVVTALTRHLFVTGRTSLELAPIAAHLLLSRRAPEFLVKDIPGNVTYGSHSWVSFSTAVARLESQAPGSTARMNYAHVMQRADVAPVTAQERYVERTAQQDALKDWGVANGVIAPNAEDHYTDDEMSRLFSQFNAQVSALREASQAYSTPMPVRKEMALEELQRVYGDKLPFEKKCLTLTPQNRDFPGPYSVLDLYLDGKINSPHGGDWSSSSDDINIRSIQGNAYQLPDLNERFKTELAHYFSSAQSATGTQVKHLIATLPIEDRKIIERAKITTLRECSVTKGAFSGELTETEVPNCLLVKAELAGTVNVYEINLNENRIRKRDELEQHPLAPEYRACEPGGRNILLKKVTPSGRYSANVTDEKSDRGTPNSFASEKTQYIADAMTHVVGIQQLKAQAEGMTTFDTEVPFYKKAREFMLNLIPLRSAIQNFQAGNIGDGIVDLTFDAFGFVLGLHAAAKGAKALQAGASALSKVAHGGKILGRAAIGSLNPLDGAGNLLVSLANTGKKGAVRTYRLLQGANSYDLIQASKQFDASAMGTFKLQGSIFEGPAVLSKGKWYAFDGLNGRPFGKALDDFQPSFLSGEPQLGIWATQVTAMTPESIALRKEWHAVVERHKYGVDKADFKQGYDKGDPKSVPGYRPNMKYEEVMELTTETAMTTVQIGTLVRQQERLAIQHGFKGVSRVYECVSEAGGHFTPTPQIFYLSQTRPLTRGQCAAMSRSMANAMEQGTEATFIGNMFTAAANPTDPAARQFIQELATMQARLEAPTLFHAGKPRRQMGYNAIVDELADAKGPKTLMISSLDHAMTAGVAGEGLNKKFFFYDPNVGVATFTNPEMMKRALHKVFTDKKLPVQYTTCSKDPHTLEFEVSVYDSAWKRMTSVSDKTIKEVSEMPLVTT</sequence>
<reference evidence="1 2" key="1">
    <citation type="submission" date="2015-09" db="EMBL/GenBank/DDBJ databases">
        <title>Genome sequence of Pseudomonas marginalis ICMP 3553.</title>
        <authorList>
            <person name="Visnovsky S."/>
            <person name="Lu A."/>
            <person name="Panda P."/>
            <person name="Pitman A."/>
        </authorList>
    </citation>
    <scope>NUCLEOTIDE SEQUENCE [LARGE SCALE GENOMIC DNA]</scope>
    <source>
        <strain evidence="1 2">ICMP 3553</strain>
    </source>
</reference>
<dbReference type="Proteomes" id="UP000077563">
    <property type="component" value="Unassembled WGS sequence"/>
</dbReference>
<evidence type="ECO:0008006" key="3">
    <source>
        <dbReference type="Google" id="ProtNLM"/>
    </source>
</evidence>
<gene>
    <name evidence="1" type="ORF">AO064_01560</name>
</gene>
<name>A0A9X5QIK0_PSEMA</name>
<dbReference type="RefSeq" id="WP_064055126.1">
    <property type="nucleotide sequence ID" value="NZ_LKEG01000055.1"/>
</dbReference>
<accession>A0A9X5QIK0</accession>
<evidence type="ECO:0000313" key="2">
    <source>
        <dbReference type="Proteomes" id="UP000077563"/>
    </source>
</evidence>
<comment type="caution">
    <text evidence="1">The sequence shown here is derived from an EMBL/GenBank/DDBJ whole genome shotgun (WGS) entry which is preliminary data.</text>
</comment>
<dbReference type="EMBL" id="LKEG01000055">
    <property type="protein sequence ID" value="OAJ46106.1"/>
    <property type="molecule type" value="Genomic_DNA"/>
</dbReference>
<protein>
    <recommendedName>
        <fullName evidence="3">Peptidase C58 YopT-type domain-containing protein</fullName>
    </recommendedName>
</protein>
<proteinExistence type="predicted"/>
<organism evidence="1 2">
    <name type="scientific">Pseudomonas marginalis</name>
    <name type="common">Pseudomonas panacis</name>
    <dbReference type="NCBI Taxonomy" id="298"/>
    <lineage>
        <taxon>Bacteria</taxon>
        <taxon>Pseudomonadati</taxon>
        <taxon>Pseudomonadota</taxon>
        <taxon>Gammaproteobacteria</taxon>
        <taxon>Pseudomonadales</taxon>
        <taxon>Pseudomonadaceae</taxon>
        <taxon>Pseudomonas</taxon>
    </lineage>
</organism>
<evidence type="ECO:0000313" key="1">
    <source>
        <dbReference type="EMBL" id="OAJ46106.1"/>
    </source>
</evidence>